<dbReference type="Proteomes" id="UP000252582">
    <property type="component" value="Unassembled WGS sequence"/>
</dbReference>
<dbReference type="AlphaFoldDB" id="A0A6I7HU87"/>
<comment type="caution">
    <text evidence="2">The sequence shown here is derived from an EMBL/GenBank/DDBJ whole genome shotgun (WGS) entry which is preliminary data.</text>
</comment>
<evidence type="ECO:0000313" key="2">
    <source>
        <dbReference type="EMBL" id="RCW28723.1"/>
    </source>
</evidence>
<accession>A0A6I7HU87</accession>
<keyword evidence="1" id="KW-0812">Transmembrane</keyword>
<sequence length="247" mass="27026">MRPCPHCAARFALMSPQHFPCTMVFMENETERMTDGVEPVAAAFDQNGEGRPGEHLSRLLERLARTPHERTTVRDIAIALQDRSFGAFLLIFALPNLVPAPPGATLVLGLPLAIVAWQMIASPQGRVVLPHWLGDYGFSRSTFEKIVDKLVPSLRVAEQLFRPRRWFLGSRFSERILGLYVLLLSVVVILPIPLGNWPPAFALAIIGFAHSERDGLGVMIGCLVGVVALLLAGFVVLTAGAILALVF</sequence>
<dbReference type="EMBL" id="QPIX01000001">
    <property type="protein sequence ID" value="RCW28723.1"/>
    <property type="molecule type" value="Genomic_DNA"/>
</dbReference>
<evidence type="ECO:0000256" key="1">
    <source>
        <dbReference type="SAM" id="Phobius"/>
    </source>
</evidence>
<evidence type="ECO:0008006" key="4">
    <source>
        <dbReference type="Google" id="ProtNLM"/>
    </source>
</evidence>
<feature type="transmembrane region" description="Helical" evidence="1">
    <location>
        <begin position="177"/>
        <end position="196"/>
    </location>
</feature>
<proteinExistence type="predicted"/>
<organism evidence="2 3">
    <name type="scientific">Ciceribacter lividus</name>
    <dbReference type="NCBI Taxonomy" id="1197950"/>
    <lineage>
        <taxon>Bacteria</taxon>
        <taxon>Pseudomonadati</taxon>
        <taxon>Pseudomonadota</taxon>
        <taxon>Alphaproteobacteria</taxon>
        <taxon>Hyphomicrobiales</taxon>
        <taxon>Rhizobiaceae</taxon>
        <taxon>Ciceribacter</taxon>
    </lineage>
</organism>
<feature type="transmembrane region" description="Helical" evidence="1">
    <location>
        <begin position="216"/>
        <end position="246"/>
    </location>
</feature>
<dbReference type="InterPro" id="IPR010331">
    <property type="entry name" value="ExoD"/>
</dbReference>
<keyword evidence="1" id="KW-1133">Transmembrane helix</keyword>
<gene>
    <name evidence="2" type="ORF">DFR48_101741</name>
</gene>
<dbReference type="PANTHER" id="PTHR41795">
    <property type="entry name" value="EXOPOLYSACCHARIDE SYNTHESIS PROTEIN"/>
    <property type="match status" value="1"/>
</dbReference>
<reference evidence="2 3" key="1">
    <citation type="submission" date="2018-07" db="EMBL/GenBank/DDBJ databases">
        <title>Genomic Encyclopedia of Type Strains, Phase IV (KMG-IV): sequencing the most valuable type-strain genomes for metagenomic binning, comparative biology and taxonomic classification.</title>
        <authorList>
            <person name="Goeker M."/>
        </authorList>
    </citation>
    <scope>NUCLEOTIDE SEQUENCE [LARGE SCALE GENOMIC DNA]</scope>
    <source>
        <strain evidence="2 3">DSM 25528</strain>
    </source>
</reference>
<evidence type="ECO:0000313" key="3">
    <source>
        <dbReference type="Proteomes" id="UP000252582"/>
    </source>
</evidence>
<keyword evidence="3" id="KW-1185">Reference proteome</keyword>
<dbReference type="PANTHER" id="PTHR41795:SF1">
    <property type="entry name" value="EXOPOLYSACCHARIDE SYNTHESIS PROTEIN"/>
    <property type="match status" value="1"/>
</dbReference>
<dbReference type="Pfam" id="PF06055">
    <property type="entry name" value="ExoD"/>
    <property type="match status" value="1"/>
</dbReference>
<protein>
    <recommendedName>
        <fullName evidence="4">Exopolysaccharide synthesis protein ExoD</fullName>
    </recommendedName>
</protein>
<keyword evidence="1" id="KW-0472">Membrane</keyword>
<name>A0A6I7HU87_9HYPH</name>